<dbReference type="PROSITE" id="PS51257">
    <property type="entry name" value="PROKAR_LIPOPROTEIN"/>
    <property type="match status" value="1"/>
</dbReference>
<comment type="caution">
    <text evidence="2">The sequence shown here is derived from an EMBL/GenBank/DDBJ whole genome shotgun (WGS) entry which is preliminary data.</text>
</comment>
<proteinExistence type="predicted"/>
<evidence type="ECO:0000256" key="1">
    <source>
        <dbReference type="SAM" id="SignalP"/>
    </source>
</evidence>
<sequence length="439" mass="50906">MRKRIAIILLSLSILSCFQLLQAKSGQKTLLIPQQDIEKHGFNDPDGPFGYDYKAESENLAIFWAKSFGKDPASIQDENRRFFPQEILEEGERYYRYFIDKLKFVLKGKSYTDRYKTIIWMYDDDVRTAYGGAHDSIGMVWFRPCRISGYPYCTLVHELGHAFQYMVKADGYEGFSSTLMEYTSQWMLWQLYPDWVTIENYHLNNYMKQTHYALFHKKNLYCAPQFLEYWTNKHGVKLVGELWRNARKGETPESVYMRLTGLSYEQLNDEIYDAASRFVTWDIPRIKSVCSSYANQHLCKLERQENGWYRIAQEKCPQSGGYNAIRMKVPRGGTRITLTFEGLAGHPDFNPKGQEEAGWRYGFIAMLTNGKRVYGEMHKAGNGINPSVHFTLPEKTQFLWLVVTGAPRHAIASSQPDEPDAEFPYQIQTEGTAPHASML</sequence>
<reference evidence="2" key="1">
    <citation type="journal article" date="2021" name="PeerJ">
        <title>Extensive microbial diversity within the chicken gut microbiome revealed by metagenomics and culture.</title>
        <authorList>
            <person name="Gilroy R."/>
            <person name="Ravi A."/>
            <person name="Getino M."/>
            <person name="Pursley I."/>
            <person name="Horton D.L."/>
            <person name="Alikhan N.F."/>
            <person name="Baker D."/>
            <person name="Gharbi K."/>
            <person name="Hall N."/>
            <person name="Watson M."/>
            <person name="Adriaenssens E.M."/>
            <person name="Foster-Nyarko E."/>
            <person name="Jarju S."/>
            <person name="Secka A."/>
            <person name="Antonio M."/>
            <person name="Oren A."/>
            <person name="Chaudhuri R.R."/>
            <person name="La Ragione R."/>
            <person name="Hildebrand F."/>
            <person name="Pallen M.J."/>
        </authorList>
    </citation>
    <scope>NUCLEOTIDE SEQUENCE</scope>
    <source>
        <strain evidence="2">CHK121-7720</strain>
    </source>
</reference>
<keyword evidence="1" id="KW-0732">Signal</keyword>
<dbReference type="InterPro" id="IPR045690">
    <property type="entry name" value="DUF6055"/>
</dbReference>
<dbReference type="Pfam" id="PF19527">
    <property type="entry name" value="DUF6055"/>
    <property type="match status" value="1"/>
</dbReference>
<organism evidence="2 3">
    <name type="scientific">Barnesiella viscericola</name>
    <dbReference type="NCBI Taxonomy" id="397865"/>
    <lineage>
        <taxon>Bacteria</taxon>
        <taxon>Pseudomonadati</taxon>
        <taxon>Bacteroidota</taxon>
        <taxon>Bacteroidia</taxon>
        <taxon>Bacteroidales</taxon>
        <taxon>Barnesiellaceae</taxon>
        <taxon>Barnesiella</taxon>
    </lineage>
</organism>
<dbReference type="RefSeq" id="WP_273305879.1">
    <property type="nucleotide sequence ID" value="NZ_DYUD01000016.1"/>
</dbReference>
<accession>A0A921MRM7</accession>
<evidence type="ECO:0000313" key="2">
    <source>
        <dbReference type="EMBL" id="HJG88846.1"/>
    </source>
</evidence>
<evidence type="ECO:0000313" key="3">
    <source>
        <dbReference type="Proteomes" id="UP000757103"/>
    </source>
</evidence>
<reference evidence="2" key="2">
    <citation type="submission" date="2021-09" db="EMBL/GenBank/DDBJ databases">
        <authorList>
            <person name="Gilroy R."/>
        </authorList>
    </citation>
    <scope>NUCLEOTIDE SEQUENCE</scope>
    <source>
        <strain evidence="2">CHK121-7720</strain>
    </source>
</reference>
<protein>
    <submittedName>
        <fullName evidence="2">DUF6055 domain-containing protein</fullName>
    </submittedName>
</protein>
<dbReference type="AlphaFoldDB" id="A0A921MRM7"/>
<name>A0A921MRM7_9BACT</name>
<feature type="signal peptide" evidence="1">
    <location>
        <begin position="1"/>
        <end position="23"/>
    </location>
</feature>
<dbReference type="Proteomes" id="UP000757103">
    <property type="component" value="Unassembled WGS sequence"/>
</dbReference>
<feature type="chain" id="PRO_5036742480" evidence="1">
    <location>
        <begin position="24"/>
        <end position="439"/>
    </location>
</feature>
<dbReference type="EMBL" id="DYUD01000016">
    <property type="protein sequence ID" value="HJG88846.1"/>
    <property type="molecule type" value="Genomic_DNA"/>
</dbReference>
<gene>
    <name evidence="2" type="ORF">K8U91_05140</name>
</gene>